<dbReference type="EMBL" id="PIDS01000871">
    <property type="protein sequence ID" value="PLL31616.1"/>
    <property type="molecule type" value="Genomic_DNA"/>
</dbReference>
<gene>
    <name evidence="2" type="ORF">CWN50_21895</name>
</gene>
<comment type="caution">
    <text evidence="2">The sequence shown here is derived from an EMBL/GenBank/DDBJ whole genome shotgun (WGS) entry which is preliminary data.</text>
</comment>
<sequence>MPGMQFLMALALRMGRTLGELRQTMTVGEFRMWAEYDRISPIGDIRGDILNAQLVSAMYGAQGGKVTIEDAQIQWSAEEDEASDSGDPFAGLEAALLAASQ</sequence>
<reference evidence="2 3" key="1">
    <citation type="submission" date="2017-11" db="EMBL/GenBank/DDBJ databases">
        <authorList>
            <person name="Han C.G."/>
        </authorList>
    </citation>
    <scope>NUCLEOTIDE SEQUENCE [LARGE SCALE GENOMIC DNA]</scope>
    <source>
        <strain evidence="2 3">A11</strain>
    </source>
</reference>
<dbReference type="RefSeq" id="WP_032750775.1">
    <property type="nucleotide sequence ID" value="NZ_JADZLY010000029.1"/>
</dbReference>
<dbReference type="AlphaFoldDB" id="A0A2J4QKL7"/>
<evidence type="ECO:0000313" key="3">
    <source>
        <dbReference type="Proteomes" id="UP000234505"/>
    </source>
</evidence>
<reference evidence="2 3" key="2">
    <citation type="submission" date="2018-01" db="EMBL/GenBank/DDBJ databases">
        <title>Genomic study of Klebsiella pneumoniae.</title>
        <authorList>
            <person name="Yang Y."/>
            <person name="Bicalho R."/>
        </authorList>
    </citation>
    <scope>NUCLEOTIDE SEQUENCE [LARGE SCALE GENOMIC DNA]</scope>
    <source>
        <strain evidence="2 3">A11</strain>
    </source>
</reference>
<evidence type="ECO:0000259" key="1">
    <source>
        <dbReference type="Pfam" id="PF06223"/>
    </source>
</evidence>
<dbReference type="Proteomes" id="UP000234505">
    <property type="component" value="Unassembled WGS sequence"/>
</dbReference>
<accession>A0A2J4QKL7</accession>
<evidence type="ECO:0000313" key="2">
    <source>
        <dbReference type="EMBL" id="PLL31616.1"/>
    </source>
</evidence>
<protein>
    <submittedName>
        <fullName evidence="2">DUF4035 domain-containing protein</fullName>
    </submittedName>
</protein>
<dbReference type="InterPro" id="IPR009350">
    <property type="entry name" value="Phage_tail_T"/>
</dbReference>
<dbReference type="Pfam" id="PF06223">
    <property type="entry name" value="Phage_tail_T"/>
    <property type="match status" value="1"/>
</dbReference>
<organism evidence="2 3">
    <name type="scientific">Klebsiella michiganensis</name>
    <dbReference type="NCBI Taxonomy" id="1134687"/>
    <lineage>
        <taxon>Bacteria</taxon>
        <taxon>Pseudomonadati</taxon>
        <taxon>Pseudomonadota</taxon>
        <taxon>Gammaproteobacteria</taxon>
        <taxon>Enterobacterales</taxon>
        <taxon>Enterobacteriaceae</taxon>
        <taxon>Klebsiella/Raoultella group</taxon>
        <taxon>Klebsiella</taxon>
    </lineage>
</organism>
<proteinExistence type="predicted"/>
<feature type="domain" description="Minor tail T" evidence="1">
    <location>
        <begin position="28"/>
        <end position="99"/>
    </location>
</feature>
<name>A0A2J4QKL7_9ENTR</name>